<keyword evidence="1" id="KW-1133">Transmembrane helix</keyword>
<organism evidence="2 3">
    <name type="scientific">Allacma fusca</name>
    <dbReference type="NCBI Taxonomy" id="39272"/>
    <lineage>
        <taxon>Eukaryota</taxon>
        <taxon>Metazoa</taxon>
        <taxon>Ecdysozoa</taxon>
        <taxon>Arthropoda</taxon>
        <taxon>Hexapoda</taxon>
        <taxon>Collembola</taxon>
        <taxon>Symphypleona</taxon>
        <taxon>Sminthuridae</taxon>
        <taxon>Allacma</taxon>
    </lineage>
</organism>
<reference evidence="2" key="1">
    <citation type="submission" date="2021-06" db="EMBL/GenBank/DDBJ databases">
        <authorList>
            <person name="Hodson N. C."/>
            <person name="Mongue J. A."/>
            <person name="Jaron S. K."/>
        </authorList>
    </citation>
    <scope>NUCLEOTIDE SEQUENCE</scope>
</reference>
<gene>
    <name evidence="2" type="ORF">AFUS01_LOCUS18333</name>
</gene>
<accession>A0A8J2P2M3</accession>
<evidence type="ECO:0000313" key="3">
    <source>
        <dbReference type="Proteomes" id="UP000708208"/>
    </source>
</evidence>
<dbReference type="PANTHER" id="PTHR10974:SF1">
    <property type="entry name" value="FI08016P-RELATED"/>
    <property type="match status" value="1"/>
</dbReference>
<evidence type="ECO:0000313" key="2">
    <source>
        <dbReference type="EMBL" id="CAG7729635.1"/>
    </source>
</evidence>
<keyword evidence="1" id="KW-0472">Membrane</keyword>
<evidence type="ECO:0000256" key="1">
    <source>
        <dbReference type="SAM" id="Phobius"/>
    </source>
</evidence>
<protein>
    <submittedName>
        <fullName evidence="2">Uncharacterized protein</fullName>
    </submittedName>
</protein>
<proteinExistence type="predicted"/>
<keyword evidence="1" id="KW-0812">Transmembrane</keyword>
<dbReference type="Proteomes" id="UP000708208">
    <property type="component" value="Unassembled WGS sequence"/>
</dbReference>
<dbReference type="PANTHER" id="PTHR10974">
    <property type="entry name" value="FI08016P-RELATED"/>
    <property type="match status" value="1"/>
</dbReference>
<feature type="transmembrane region" description="Helical" evidence="1">
    <location>
        <begin position="29"/>
        <end position="47"/>
    </location>
</feature>
<feature type="non-terminal residue" evidence="2">
    <location>
        <position position="475"/>
    </location>
</feature>
<dbReference type="EMBL" id="CAJVCH010181727">
    <property type="protein sequence ID" value="CAG7729635.1"/>
    <property type="molecule type" value="Genomic_DNA"/>
</dbReference>
<dbReference type="FunFam" id="3.40.720.10:FF:000017">
    <property type="entry name" value="Predicted protein"/>
    <property type="match status" value="1"/>
</dbReference>
<dbReference type="GO" id="GO:0005615">
    <property type="term" value="C:extracellular space"/>
    <property type="evidence" value="ECO:0007669"/>
    <property type="project" value="TreeGrafter"/>
</dbReference>
<sequence>MREHSGACKPLLGVSTSGTNVNYNRGYSHVYKVSIFFFAFFLLYFYISPMYIPHHHLFWEESTPGYLVYTSSCKISDMNPFDKAVRPYIRKKGPQRCPRFVIKVSNQILKYDETHPKYKKTSCCFREIHRDPQDPYKYNKNADWQIKFSPKCTTISKINGANMTSEFVKVECEELDEGKVIKTSNFQASVFPPEQHSNLTRLKLEYWQQEKFSGSPSEMIKEEVPGRPPSVLIVGIDSISRMHMYRSLPKTKLFLEENDFIEMKGYTKIGENTFPNIMGVLAGMELNKYPCYNGSKYKVDSCPLIWKNYSRSNYVTAFLEDSPGLAIFNYLKTGFVEQPTDYYLRTLAVAYHGKLDHSRGFQGCVGGMSQTDFMINYMRRFVERMGEQKVPYFLLSWFTSLAHDDFNALKPADTKYHDLLSDTVNDATYNGNNTIILFISDHGYRFGSFRETFLGYYEESLPFFYIRMPPALKLS</sequence>
<dbReference type="CDD" id="cd16021">
    <property type="entry name" value="ALP_like"/>
    <property type="match status" value="1"/>
</dbReference>
<dbReference type="InterPro" id="IPR004245">
    <property type="entry name" value="DUF229"/>
</dbReference>
<dbReference type="Pfam" id="PF02995">
    <property type="entry name" value="DUF229"/>
    <property type="match status" value="1"/>
</dbReference>
<comment type="caution">
    <text evidence="2">The sequence shown here is derived from an EMBL/GenBank/DDBJ whole genome shotgun (WGS) entry which is preliminary data.</text>
</comment>
<dbReference type="OrthoDB" id="413313at2759"/>
<keyword evidence="3" id="KW-1185">Reference proteome</keyword>
<name>A0A8J2P2M3_9HEXA</name>
<dbReference type="AlphaFoldDB" id="A0A8J2P2M3"/>